<dbReference type="SUPFAM" id="SSF53187">
    <property type="entry name" value="Zn-dependent exopeptidases"/>
    <property type="match status" value="1"/>
</dbReference>
<dbReference type="SUPFAM" id="SSF55031">
    <property type="entry name" value="Bacterial exopeptidase dimerisation domain"/>
    <property type="match status" value="1"/>
</dbReference>
<evidence type="ECO:0000259" key="4">
    <source>
        <dbReference type="Pfam" id="PF07687"/>
    </source>
</evidence>
<keyword evidence="6" id="KW-1185">Reference proteome</keyword>
<name>A0A1M5F822_9BACT</name>
<dbReference type="GO" id="GO:0050118">
    <property type="term" value="F:N-acetyldiaminopimelate deacetylase activity"/>
    <property type="evidence" value="ECO:0007669"/>
    <property type="project" value="UniProtKB-ARBA"/>
</dbReference>
<feature type="chain" id="PRO_5012838587" evidence="3">
    <location>
        <begin position="21"/>
        <end position="435"/>
    </location>
</feature>
<organism evidence="5 6">
    <name type="scientific">Cnuella takakiae</name>
    <dbReference type="NCBI Taxonomy" id="1302690"/>
    <lineage>
        <taxon>Bacteria</taxon>
        <taxon>Pseudomonadati</taxon>
        <taxon>Bacteroidota</taxon>
        <taxon>Chitinophagia</taxon>
        <taxon>Chitinophagales</taxon>
        <taxon>Chitinophagaceae</taxon>
        <taxon>Cnuella</taxon>
    </lineage>
</organism>
<dbReference type="Gene3D" id="3.40.630.10">
    <property type="entry name" value="Zn peptidases"/>
    <property type="match status" value="1"/>
</dbReference>
<evidence type="ECO:0000256" key="1">
    <source>
        <dbReference type="ARBA" id="ARBA00022801"/>
    </source>
</evidence>
<keyword evidence="5" id="KW-0121">Carboxypeptidase</keyword>
<dbReference type="Proteomes" id="UP000184368">
    <property type="component" value="Unassembled WGS sequence"/>
</dbReference>
<dbReference type="GO" id="GO:0004180">
    <property type="term" value="F:carboxypeptidase activity"/>
    <property type="evidence" value="ECO:0007669"/>
    <property type="project" value="UniProtKB-KW"/>
</dbReference>
<keyword evidence="5" id="KW-0645">Protease</keyword>
<dbReference type="PANTHER" id="PTHR11014:SF63">
    <property type="entry name" value="METALLOPEPTIDASE, PUTATIVE (AFU_ORTHOLOGUE AFUA_6G09600)-RELATED"/>
    <property type="match status" value="1"/>
</dbReference>
<dbReference type="InterPro" id="IPR036264">
    <property type="entry name" value="Bact_exopeptidase_dim_dom"/>
</dbReference>
<feature type="domain" description="Peptidase M20 dimerisation" evidence="4">
    <location>
        <begin position="226"/>
        <end position="321"/>
    </location>
</feature>
<dbReference type="PIRSF" id="PIRSF005962">
    <property type="entry name" value="Pept_M20D_amidohydro"/>
    <property type="match status" value="1"/>
</dbReference>
<dbReference type="AlphaFoldDB" id="A0A1M5F822"/>
<proteinExistence type="predicted"/>
<keyword evidence="1" id="KW-0378">Hydrolase</keyword>
<gene>
    <name evidence="5" type="ORF">SAMN05444008_11366</name>
</gene>
<feature type="binding site" evidence="2">
    <location>
        <position position="405"/>
    </location>
    <ligand>
        <name>Mn(2+)</name>
        <dbReference type="ChEBI" id="CHEBI:29035"/>
        <label>2</label>
    </ligand>
</feature>
<dbReference type="EMBL" id="FQUO01000013">
    <property type="protein sequence ID" value="SHF87262.1"/>
    <property type="molecule type" value="Genomic_DNA"/>
</dbReference>
<comment type="cofactor">
    <cofactor evidence="2">
        <name>Mn(2+)</name>
        <dbReference type="ChEBI" id="CHEBI:29035"/>
    </cofactor>
    <text evidence="2">The Mn(2+) ion enhances activity.</text>
</comment>
<dbReference type="Pfam" id="PF01546">
    <property type="entry name" value="Peptidase_M20"/>
    <property type="match status" value="1"/>
</dbReference>
<dbReference type="GO" id="GO:0046872">
    <property type="term" value="F:metal ion binding"/>
    <property type="evidence" value="ECO:0007669"/>
    <property type="project" value="UniProtKB-KW"/>
</dbReference>
<feature type="binding site" evidence="2">
    <location>
        <position position="139"/>
    </location>
    <ligand>
        <name>Mn(2+)</name>
        <dbReference type="ChEBI" id="CHEBI:29035"/>
        <label>2</label>
    </ligand>
</feature>
<dbReference type="GO" id="GO:0019877">
    <property type="term" value="P:diaminopimelate biosynthetic process"/>
    <property type="evidence" value="ECO:0007669"/>
    <property type="project" value="UniProtKB-ARBA"/>
</dbReference>
<feature type="binding site" evidence="2">
    <location>
        <position position="173"/>
    </location>
    <ligand>
        <name>Mn(2+)</name>
        <dbReference type="ChEBI" id="CHEBI:29035"/>
        <label>1</label>
    </ligand>
</feature>
<dbReference type="OrthoDB" id="9776731at2"/>
<feature type="binding site" evidence="2">
    <location>
        <position position="137"/>
    </location>
    <ligand>
        <name>Mn(2+)</name>
        <dbReference type="ChEBI" id="CHEBI:29035"/>
        <label>2</label>
    </ligand>
</feature>
<evidence type="ECO:0000256" key="2">
    <source>
        <dbReference type="PIRSR" id="PIRSR005962-1"/>
    </source>
</evidence>
<keyword evidence="3" id="KW-0732">Signal</keyword>
<dbReference type="Gene3D" id="3.30.70.360">
    <property type="match status" value="1"/>
</dbReference>
<dbReference type="Pfam" id="PF07687">
    <property type="entry name" value="M20_dimer"/>
    <property type="match status" value="1"/>
</dbReference>
<dbReference type="STRING" id="1302690.BUE76_03090"/>
<dbReference type="InterPro" id="IPR017439">
    <property type="entry name" value="Amidohydrolase"/>
</dbReference>
<dbReference type="FunFam" id="3.30.70.360:FF:000001">
    <property type="entry name" value="N-acetyldiaminopimelate deacetylase"/>
    <property type="match status" value="1"/>
</dbReference>
<reference evidence="5 6" key="1">
    <citation type="submission" date="2016-11" db="EMBL/GenBank/DDBJ databases">
        <authorList>
            <person name="Jaros S."/>
            <person name="Januszkiewicz K."/>
            <person name="Wedrychowicz H."/>
        </authorList>
    </citation>
    <scope>NUCLEOTIDE SEQUENCE [LARGE SCALE GENOMIC DNA]</scope>
    <source>
        <strain evidence="5 6">DSM 26897</strain>
    </source>
</reference>
<feature type="binding site" evidence="2">
    <location>
        <position position="204"/>
    </location>
    <ligand>
        <name>Mn(2+)</name>
        <dbReference type="ChEBI" id="CHEBI:29035"/>
        <label>2</label>
    </ligand>
</feature>
<protein>
    <submittedName>
        <fullName evidence="5">Carboxypeptidase Ss1. Metallo peptidase. MEROPS family M20D</fullName>
    </submittedName>
</protein>
<accession>A0A1M5F822</accession>
<keyword evidence="2" id="KW-0479">Metal-binding</keyword>
<dbReference type="InterPro" id="IPR011650">
    <property type="entry name" value="Peptidase_M20_dimer"/>
</dbReference>
<keyword evidence="2" id="KW-0464">Manganese</keyword>
<dbReference type="InterPro" id="IPR002933">
    <property type="entry name" value="Peptidase_M20"/>
</dbReference>
<evidence type="ECO:0000313" key="6">
    <source>
        <dbReference type="Proteomes" id="UP000184368"/>
    </source>
</evidence>
<evidence type="ECO:0000256" key="3">
    <source>
        <dbReference type="SAM" id="SignalP"/>
    </source>
</evidence>
<feature type="signal peptide" evidence="3">
    <location>
        <begin position="1"/>
        <end position="20"/>
    </location>
</feature>
<evidence type="ECO:0000313" key="5">
    <source>
        <dbReference type="EMBL" id="SHF87262.1"/>
    </source>
</evidence>
<dbReference type="RefSeq" id="WP_073045299.1">
    <property type="nucleotide sequence ID" value="NZ_FQUO01000013.1"/>
</dbReference>
<dbReference type="PANTHER" id="PTHR11014">
    <property type="entry name" value="PEPTIDASE M20 FAMILY MEMBER"/>
    <property type="match status" value="1"/>
</dbReference>
<sequence length="435" mass="46772">MKKNLLPLIAGSLLCLSDVAAQQAPAPDPALVKEVAAIAPKCIAWRRQIHQNPELSNREFNTAKLVAAHLRSLGIEVKEGVAHIGVVGILKGSKPGPVIGLRADMDALPVTEDNALAFASKTKAQYNGQEVGVMHACGHDTHVAMLMSAAEILSRHKSELAGTVKFVFQPAEEGPPAGEQGGALLMIKEGVMDNPKVDVMFGMHISAQAPVGQIRYRAKGMMAAADWFDIRIKGKQVHGAQPWLGIDPVIVGAQIINGLQAIVSRQMELTKNAVVISTTIFKGGVRENIIPEEAQLAGTIRTLDTAMRSDIKRRITVTAQNIAEASGATATVNFDAKTSIVYNDPELLRKMMPSLMKAANGNVVEMDAVTGAEDYSFFAEKVPSVFLYLGGRPLNIAEKESAPHHTPKFYVDEAGMQTGVLTFCQLVMDYGKLKH</sequence>
<dbReference type="NCBIfam" id="TIGR01891">
    <property type="entry name" value="amidohydrolases"/>
    <property type="match status" value="1"/>
</dbReference>